<keyword evidence="2" id="KW-0560">Oxidoreductase</keyword>
<evidence type="ECO:0000256" key="2">
    <source>
        <dbReference type="ARBA" id="ARBA00023002"/>
    </source>
</evidence>
<name>A0A919V4C5_9ACTN</name>
<gene>
    <name evidence="3" type="ORF">Ssi02_06240</name>
</gene>
<evidence type="ECO:0000313" key="3">
    <source>
        <dbReference type="EMBL" id="GII90393.1"/>
    </source>
</evidence>
<dbReference type="Pfam" id="PF13561">
    <property type="entry name" value="adh_short_C2"/>
    <property type="match status" value="1"/>
</dbReference>
<dbReference type="PANTHER" id="PTHR43639">
    <property type="entry name" value="OXIDOREDUCTASE, SHORT-CHAIN DEHYDROGENASE/REDUCTASE FAMILY (AFU_ORTHOLOGUE AFUA_5G02870)"/>
    <property type="match status" value="1"/>
</dbReference>
<organism evidence="3 4">
    <name type="scientific">Sinosporangium siamense</name>
    <dbReference type="NCBI Taxonomy" id="1367973"/>
    <lineage>
        <taxon>Bacteria</taxon>
        <taxon>Bacillati</taxon>
        <taxon>Actinomycetota</taxon>
        <taxon>Actinomycetes</taxon>
        <taxon>Streptosporangiales</taxon>
        <taxon>Streptosporangiaceae</taxon>
        <taxon>Sinosporangium</taxon>
    </lineage>
</organism>
<comment type="similarity">
    <text evidence="1">Belongs to the short-chain dehydrogenases/reductases (SDR) family.</text>
</comment>
<dbReference type="InterPro" id="IPR036291">
    <property type="entry name" value="NAD(P)-bd_dom_sf"/>
</dbReference>
<evidence type="ECO:0000256" key="1">
    <source>
        <dbReference type="ARBA" id="ARBA00006484"/>
    </source>
</evidence>
<dbReference type="Proteomes" id="UP000606172">
    <property type="component" value="Unassembled WGS sequence"/>
</dbReference>
<proteinExistence type="inferred from homology"/>
<dbReference type="CDD" id="cd05233">
    <property type="entry name" value="SDR_c"/>
    <property type="match status" value="1"/>
</dbReference>
<sequence>MSTPTHPVVIVTGGSRGIGRSIVERLGHDGFAVLFTHSASDEDAAQVEKDCRARGHHVWGVRLDVTEDDAPQRLFDLAETHGVVTALVNNAGVTGTLGPFTGLGDDELRRVVDVNLTAPIRLCREAVGRWTREPSAGRRDIVNISSRAARTGSPNEYVAYAATKAAIDILTKGLAQEFGPAGIHVNAVSPGLTDTTIHARAGEPGRAQRIASSAPLRRPGAPAEIAAAVSWLLSPEASYVTGAVLDVTGGL</sequence>
<dbReference type="SUPFAM" id="SSF51735">
    <property type="entry name" value="NAD(P)-binding Rossmann-fold domains"/>
    <property type="match status" value="1"/>
</dbReference>
<dbReference type="InterPro" id="IPR002347">
    <property type="entry name" value="SDR_fam"/>
</dbReference>
<dbReference type="FunFam" id="3.40.50.720:FF:000084">
    <property type="entry name" value="Short-chain dehydrogenase reductase"/>
    <property type="match status" value="1"/>
</dbReference>
<dbReference type="AlphaFoldDB" id="A0A919V4C5"/>
<protein>
    <submittedName>
        <fullName evidence="3">Oxidoreductase</fullName>
    </submittedName>
</protein>
<dbReference type="RefSeq" id="WP_204020766.1">
    <property type="nucleotide sequence ID" value="NZ_BOOW01000006.1"/>
</dbReference>
<dbReference type="PRINTS" id="PR00080">
    <property type="entry name" value="SDRFAMILY"/>
</dbReference>
<dbReference type="PANTHER" id="PTHR43639:SF1">
    <property type="entry name" value="SHORT-CHAIN DEHYDROGENASE_REDUCTASE FAMILY PROTEIN"/>
    <property type="match status" value="1"/>
</dbReference>
<dbReference type="Gene3D" id="3.40.50.720">
    <property type="entry name" value="NAD(P)-binding Rossmann-like Domain"/>
    <property type="match status" value="1"/>
</dbReference>
<accession>A0A919V4C5</accession>
<keyword evidence="4" id="KW-1185">Reference proteome</keyword>
<dbReference type="PRINTS" id="PR00081">
    <property type="entry name" value="GDHRDH"/>
</dbReference>
<reference evidence="3" key="1">
    <citation type="submission" date="2021-01" db="EMBL/GenBank/DDBJ databases">
        <title>Whole genome shotgun sequence of Sinosporangium siamense NBRC 109515.</title>
        <authorList>
            <person name="Komaki H."/>
            <person name="Tamura T."/>
        </authorList>
    </citation>
    <scope>NUCLEOTIDE SEQUENCE</scope>
    <source>
        <strain evidence="3">NBRC 109515</strain>
    </source>
</reference>
<comment type="caution">
    <text evidence="3">The sequence shown here is derived from an EMBL/GenBank/DDBJ whole genome shotgun (WGS) entry which is preliminary data.</text>
</comment>
<dbReference type="GO" id="GO:0016491">
    <property type="term" value="F:oxidoreductase activity"/>
    <property type="evidence" value="ECO:0007669"/>
    <property type="project" value="UniProtKB-KW"/>
</dbReference>
<evidence type="ECO:0000313" key="4">
    <source>
        <dbReference type="Proteomes" id="UP000606172"/>
    </source>
</evidence>
<dbReference type="EMBL" id="BOOW01000006">
    <property type="protein sequence ID" value="GII90393.1"/>
    <property type="molecule type" value="Genomic_DNA"/>
</dbReference>